<organism evidence="2 3">
    <name type="scientific">Hermanssonia centrifuga</name>
    <dbReference type="NCBI Taxonomy" id="98765"/>
    <lineage>
        <taxon>Eukaryota</taxon>
        <taxon>Fungi</taxon>
        <taxon>Dikarya</taxon>
        <taxon>Basidiomycota</taxon>
        <taxon>Agaricomycotina</taxon>
        <taxon>Agaricomycetes</taxon>
        <taxon>Polyporales</taxon>
        <taxon>Meruliaceae</taxon>
        <taxon>Hermanssonia</taxon>
    </lineage>
</organism>
<evidence type="ECO:0000313" key="1">
    <source>
        <dbReference type="EMBL" id="PSR70776.1"/>
    </source>
</evidence>
<reference evidence="2 3" key="1">
    <citation type="submission" date="2018-02" db="EMBL/GenBank/DDBJ databases">
        <title>Genome sequence of the basidiomycete white-rot fungus Phlebia centrifuga.</title>
        <authorList>
            <person name="Granchi Z."/>
            <person name="Peng M."/>
            <person name="de Vries R.P."/>
            <person name="Hilden K."/>
            <person name="Makela M.R."/>
            <person name="Grigoriev I."/>
            <person name="Riley R."/>
        </authorList>
    </citation>
    <scope>NUCLEOTIDE SEQUENCE [LARGE SCALE GENOMIC DNA]</scope>
    <source>
        <strain evidence="2 3">FBCC195</strain>
    </source>
</reference>
<dbReference type="EMBL" id="MLYV02000151">
    <property type="protein sequence ID" value="PSS34114.1"/>
    <property type="molecule type" value="Genomic_DNA"/>
</dbReference>
<evidence type="ECO:0000313" key="2">
    <source>
        <dbReference type="EMBL" id="PSS34114.1"/>
    </source>
</evidence>
<name>A0A2R6RVR9_9APHY</name>
<dbReference type="AlphaFoldDB" id="A0A2R6RVR9"/>
<sequence length="60" mass="6691">METWWIGKNTDSVEASAFGSPGIFTTWMVASSSAEWGMLNASGFVGAYLEFFDMNYAFFE</sequence>
<accession>A0A2R6RVR9</accession>
<gene>
    <name evidence="1" type="ORF">PHLCEN_2v13338</name>
    <name evidence="2" type="ORF">PHLCEN_2v1824</name>
</gene>
<comment type="caution">
    <text evidence="2">The sequence shown here is derived from an EMBL/GenBank/DDBJ whole genome shotgun (WGS) entry which is preliminary data.</text>
</comment>
<proteinExistence type="predicted"/>
<dbReference type="EMBL" id="MLYV02001323">
    <property type="protein sequence ID" value="PSR70776.1"/>
    <property type="molecule type" value="Genomic_DNA"/>
</dbReference>
<keyword evidence="3" id="KW-1185">Reference proteome</keyword>
<protein>
    <submittedName>
        <fullName evidence="2">Uncharacterized protein</fullName>
    </submittedName>
</protein>
<evidence type="ECO:0000313" key="3">
    <source>
        <dbReference type="Proteomes" id="UP000186601"/>
    </source>
</evidence>
<dbReference type="Proteomes" id="UP000186601">
    <property type="component" value="Unassembled WGS sequence"/>
</dbReference>